<dbReference type="VEuPathDB" id="FungiDB:P174DRAFT_436164"/>
<comment type="caution">
    <text evidence="2">The sequence shown here is derived from an EMBL/GenBank/DDBJ whole genome shotgun (WGS) entry which is preliminary data.</text>
</comment>
<dbReference type="GeneID" id="36533311"/>
<protein>
    <submittedName>
        <fullName evidence="2">Uncharacterized protein</fullName>
    </submittedName>
</protein>
<sequence>MAAQAKDDSEDEQAADQAKAKVIQQAVVDYLCHMLRQPATLAKKPRIYKSTKYMVLDSEKGSPTKESSCSESKASYSGSDVDSGRDSPSPGNRGRRPGSPHNNNDNSNGDDHSSSGQGPSSQDNNDDEKVDNDKLQQLEPVCPLYSFLILPLNVDIKLTLGFRLMRGSWRGCRELLGAVI</sequence>
<evidence type="ECO:0000256" key="1">
    <source>
        <dbReference type="SAM" id="MobiDB-lite"/>
    </source>
</evidence>
<proteinExistence type="predicted"/>
<dbReference type="EMBL" id="MSZS01000014">
    <property type="protein sequence ID" value="PKX88490.1"/>
    <property type="molecule type" value="Genomic_DNA"/>
</dbReference>
<name>A0A2I1BSV0_ASPN1</name>
<dbReference type="AlphaFoldDB" id="A0A2I1BSV0"/>
<accession>A0A2I1BSV0</accession>
<reference evidence="3" key="1">
    <citation type="journal article" date="2018" name="Proc. Natl. Acad. Sci. U.S.A.">
        <title>Linking secondary metabolites to gene clusters through genome sequencing of six diverse Aspergillus species.</title>
        <authorList>
            <person name="Kaerboelling I."/>
            <person name="Vesth T.C."/>
            <person name="Frisvad J.C."/>
            <person name="Nybo J.L."/>
            <person name="Theobald S."/>
            <person name="Kuo A."/>
            <person name="Bowyer P."/>
            <person name="Matsuda Y."/>
            <person name="Mondo S."/>
            <person name="Lyhne E.K."/>
            <person name="Kogle M.E."/>
            <person name="Clum A."/>
            <person name="Lipzen A."/>
            <person name="Salamov A."/>
            <person name="Ngan C.Y."/>
            <person name="Daum C."/>
            <person name="Chiniquy J."/>
            <person name="Barry K."/>
            <person name="LaButti K."/>
            <person name="Haridas S."/>
            <person name="Simmons B.A."/>
            <person name="Magnuson J.K."/>
            <person name="Mortensen U.H."/>
            <person name="Larsen T.O."/>
            <person name="Grigoriev I.V."/>
            <person name="Baker S.E."/>
            <person name="Andersen M.R."/>
        </authorList>
    </citation>
    <scope>NUCLEOTIDE SEQUENCE [LARGE SCALE GENOMIC DNA]</scope>
    <source>
        <strain evidence="3">IBT 16806</strain>
    </source>
</reference>
<dbReference type="Proteomes" id="UP000234474">
    <property type="component" value="Unassembled WGS sequence"/>
</dbReference>
<keyword evidence="3" id="KW-1185">Reference proteome</keyword>
<feature type="region of interest" description="Disordered" evidence="1">
    <location>
        <begin position="1"/>
        <end position="20"/>
    </location>
</feature>
<gene>
    <name evidence="2" type="ORF">P174DRAFT_436164</name>
</gene>
<organism evidence="2 3">
    <name type="scientific">Aspergillus novofumigatus (strain IBT 16806)</name>
    <dbReference type="NCBI Taxonomy" id="1392255"/>
    <lineage>
        <taxon>Eukaryota</taxon>
        <taxon>Fungi</taxon>
        <taxon>Dikarya</taxon>
        <taxon>Ascomycota</taxon>
        <taxon>Pezizomycotina</taxon>
        <taxon>Eurotiomycetes</taxon>
        <taxon>Eurotiomycetidae</taxon>
        <taxon>Eurotiales</taxon>
        <taxon>Aspergillaceae</taxon>
        <taxon>Aspergillus</taxon>
        <taxon>Aspergillus subgen. Fumigati</taxon>
    </lineage>
</organism>
<feature type="compositionally biased region" description="Low complexity" evidence="1">
    <location>
        <begin position="67"/>
        <end position="79"/>
    </location>
</feature>
<evidence type="ECO:0000313" key="2">
    <source>
        <dbReference type="EMBL" id="PKX88490.1"/>
    </source>
</evidence>
<evidence type="ECO:0000313" key="3">
    <source>
        <dbReference type="Proteomes" id="UP000234474"/>
    </source>
</evidence>
<dbReference type="RefSeq" id="XP_024677085.1">
    <property type="nucleotide sequence ID" value="XM_024825986.1"/>
</dbReference>
<feature type="region of interest" description="Disordered" evidence="1">
    <location>
        <begin position="54"/>
        <end position="130"/>
    </location>
</feature>